<dbReference type="EMBL" id="PGCP01000014">
    <property type="protein sequence ID" value="PJC93352.1"/>
    <property type="molecule type" value="Genomic_DNA"/>
</dbReference>
<protein>
    <submittedName>
        <fullName evidence="2">Uncharacterized protein</fullName>
    </submittedName>
</protein>
<feature type="transmembrane region" description="Helical" evidence="1">
    <location>
        <begin position="371"/>
        <end position="392"/>
    </location>
</feature>
<feature type="transmembrane region" description="Helical" evidence="1">
    <location>
        <begin position="237"/>
        <end position="260"/>
    </location>
</feature>
<dbReference type="Proteomes" id="UP000232060">
    <property type="component" value="Unassembled WGS sequence"/>
</dbReference>
<organism evidence="2 3">
    <name type="scientific">Aeromonas lusitana</name>
    <dbReference type="NCBI Taxonomy" id="931529"/>
    <lineage>
        <taxon>Bacteria</taxon>
        <taxon>Pseudomonadati</taxon>
        <taxon>Pseudomonadota</taxon>
        <taxon>Gammaproteobacteria</taxon>
        <taxon>Aeromonadales</taxon>
        <taxon>Aeromonadaceae</taxon>
        <taxon>Aeromonas</taxon>
    </lineage>
</organism>
<comment type="caution">
    <text evidence="2">The sequence shown here is derived from an EMBL/GenBank/DDBJ whole genome shotgun (WGS) entry which is preliminary data.</text>
</comment>
<keyword evidence="1" id="KW-1133">Transmembrane helix</keyword>
<keyword evidence="1" id="KW-0812">Transmembrane</keyword>
<gene>
    <name evidence="2" type="ORF">CUC44_10475</name>
</gene>
<proteinExistence type="predicted"/>
<feature type="transmembrane region" description="Helical" evidence="1">
    <location>
        <begin position="86"/>
        <end position="104"/>
    </location>
</feature>
<accession>A0A2M8H9U5</accession>
<keyword evidence="3" id="KW-1185">Reference proteome</keyword>
<feature type="transmembrane region" description="Helical" evidence="1">
    <location>
        <begin position="147"/>
        <end position="167"/>
    </location>
</feature>
<sequence length="404" mass="45445">MSSHKPSATPGPQGSPLSDPYNFSLILGGPLYQLWSRAHLGEIKAHIRRRILVLSGICWLPLLLLCALEGSLLQGVAVPFLLDVETHVRFLVCVSLLVYAELIVHQRIRGIVSQFVERDLISPLSLPRFYDAIQSAMRWRNSIPAEVTLILIVLSMGYFLRINTFVLQSSTWYATMYQGAITLTLPGYWFFWVSNPIIQFLILRWLYRIFIWTRFLWQVSRIRLELLPTHPDRNCGLGFLGAAAYAYSPLLTAFGAQLAGFIANRIFYDAAVLTAYKPEIVLLAGFGLVLVLAPLGVFAPHIMAAKRQGLREYGALAAEYSRGFERRWLKSCDREGETLLGAADIQSLADLGNAFTVIKEIRPIPFSRDMFLQLVLASVVPFVPLLLTLFPFDVLLDRLVGVIF</sequence>
<dbReference type="RefSeq" id="WP_100859895.1">
    <property type="nucleotide sequence ID" value="NZ_PGCP01000014.1"/>
</dbReference>
<dbReference type="OrthoDB" id="5493434at2"/>
<evidence type="ECO:0000256" key="1">
    <source>
        <dbReference type="SAM" id="Phobius"/>
    </source>
</evidence>
<feature type="transmembrane region" description="Helical" evidence="1">
    <location>
        <begin position="187"/>
        <end position="207"/>
    </location>
</feature>
<feature type="transmembrane region" description="Helical" evidence="1">
    <location>
        <begin position="280"/>
        <end position="302"/>
    </location>
</feature>
<evidence type="ECO:0000313" key="3">
    <source>
        <dbReference type="Proteomes" id="UP000232060"/>
    </source>
</evidence>
<dbReference type="AlphaFoldDB" id="A0A2M8H9U5"/>
<reference evidence="2 3" key="1">
    <citation type="submission" date="2017-11" db="EMBL/GenBank/DDBJ databases">
        <title>Draft genome sequence of environmental isolate Aeromonas lusitania sp. nov. MDC 2473.</title>
        <authorList>
            <person name="Colston S.M."/>
            <person name="Navarro A."/>
            <person name="Martinez-Murcia A.J."/>
            <person name="Graf J."/>
        </authorList>
    </citation>
    <scope>NUCLEOTIDE SEQUENCE [LARGE SCALE GENOMIC DNA]</scope>
    <source>
        <strain evidence="2 3">MDC 2473</strain>
    </source>
</reference>
<feature type="transmembrane region" description="Helical" evidence="1">
    <location>
        <begin position="52"/>
        <end position="74"/>
    </location>
</feature>
<name>A0A2M8H9U5_9GAMM</name>
<evidence type="ECO:0000313" key="2">
    <source>
        <dbReference type="EMBL" id="PJC93352.1"/>
    </source>
</evidence>
<keyword evidence="1" id="KW-0472">Membrane</keyword>